<dbReference type="InterPro" id="IPR024571">
    <property type="entry name" value="ERAP1-like_C_dom"/>
</dbReference>
<dbReference type="Gene3D" id="2.60.40.1910">
    <property type="match status" value="1"/>
</dbReference>
<evidence type="ECO:0000256" key="1">
    <source>
        <dbReference type="ARBA" id="ARBA00001947"/>
    </source>
</evidence>
<dbReference type="InterPro" id="IPR045357">
    <property type="entry name" value="Aminopeptidase_N-like_N"/>
</dbReference>
<evidence type="ECO:0000256" key="9">
    <source>
        <dbReference type="SAM" id="MobiDB-lite"/>
    </source>
</evidence>
<evidence type="ECO:0000313" key="13">
    <source>
        <dbReference type="EMBL" id="KAG9511054.1"/>
    </source>
</evidence>
<comment type="subcellular location">
    <subcellularLocation>
        <location evidence="2">Cell membrane</location>
        <topology evidence="2">Lipid-anchor</topology>
        <topology evidence="2">GPI-anchor</topology>
    </subcellularLocation>
</comment>
<dbReference type="Gene3D" id="2.60.40.1730">
    <property type="entry name" value="tricorn interacting facor f3 domain"/>
    <property type="match status" value="1"/>
</dbReference>
<dbReference type="InterPro" id="IPR050344">
    <property type="entry name" value="Peptidase_M1_aminopeptidases"/>
</dbReference>
<organism evidence="13 14">
    <name type="scientific">Fragariocoptes setiger</name>
    <dbReference type="NCBI Taxonomy" id="1670756"/>
    <lineage>
        <taxon>Eukaryota</taxon>
        <taxon>Metazoa</taxon>
        <taxon>Ecdysozoa</taxon>
        <taxon>Arthropoda</taxon>
        <taxon>Chelicerata</taxon>
        <taxon>Arachnida</taxon>
        <taxon>Acari</taxon>
        <taxon>Acariformes</taxon>
        <taxon>Trombidiformes</taxon>
        <taxon>Prostigmata</taxon>
        <taxon>Eupodina</taxon>
        <taxon>Eriophyoidea</taxon>
        <taxon>Phytoptidae</taxon>
        <taxon>Fragariocoptes</taxon>
    </lineage>
</organism>
<feature type="domain" description="Peptidase M1 membrane alanine aminopeptidase" evidence="10">
    <location>
        <begin position="337"/>
        <end position="554"/>
    </location>
</feature>
<evidence type="ECO:0000256" key="5">
    <source>
        <dbReference type="ARBA" id="ARBA00022723"/>
    </source>
</evidence>
<keyword evidence="13" id="KW-0031">Aminopeptidase</keyword>
<keyword evidence="7" id="KW-0862">Zinc</keyword>
<sequence>MLVVHNVVQQHSNHPSVNNGFVNGLKLDARRYNNNDTSASPMITSTTPATTLSTIQKSSSSSLLFGNISVAQNDGFELPPLYESETSIIENHTSPFIPTFYSLRIKADPAKPRFSGQLLISLNLTKGGFSSIRLHAAETIAIKSALFIFQDESSIKATKVGRDIESEIVRIDFSPFVINAQAGYLLIVYNGIVSTEPHGLYQFRRYPLSSDNHTQHTGNNGNIDYGLATHFQPNDARRAFPCWDEPHLKARFKIQLLLPVRGLLAISNMPIKSIYKSLSPSTGEPLQEIEFYPTPLMSTYLVAIVVGQFDYIESTTVSGCRVRVYVQHSQRKDQAKFALNVAVKSLEYYEKLFGIKYPLAKFDLISLRDFGSGAMENWGAVIYQENYLLTDESTASLRSKQWIALVTAHELAHQWFGNLVTLKNWSHLWLNEGFAEFMMFACVEKIFPEYKIWHMFVTEVLQVAMDSDASVTSHPIEVSISNTHSILEIFDPISYNKGAALIRMLYNYIKSSDFDRGLRHYLAKYSYNNTVTEDLWNSFEEATGKQVSAMMRVWTKFHGYPLLSVRMIERDQYYSISIKQQRFGKDPSDIDQRQRRSTEQKQRSRQQPLTRPAQSRMGTRSVSGSHQQSIEEDMPISYQINDDVDDVHVSVSTSKFTESPIWSIPITLISENLGTDKNLKVTQNFLLSSPNVTIILPKSTIGHWFKLNYQIVGYYRVDYVDPVLMDELAKAMRTRKLHTLDRLNLQDDFFALLKIGRKSTVAYLQFLKNYQDETEFIIWSSILDSLRTVRSLLSGTEVEGPFNTYARDLLNTIYSKIGWTGWPTTNSTTSYASSSLAQLDMQNLQQLRALIIKHRILFNDTQATKQAKEFFVHKSGERIDGSLKSSIYRAMIADATDERFNEFIDAYNRSDSAYERSSICSALAYPVHDERQRRLLDMILQGDLRLQDATSVFQSIGASREGRYLAWDYFKQHLSPLRVKGLVGHMVKSISYGFSDHAIADEMERLFAENPEPEDEKQIEQSIETIRTNADWIARDGASLASYFQLV</sequence>
<dbReference type="Gene3D" id="1.10.390.10">
    <property type="entry name" value="Neutral Protease Domain 2"/>
    <property type="match status" value="1"/>
</dbReference>
<evidence type="ECO:0000259" key="11">
    <source>
        <dbReference type="Pfam" id="PF11838"/>
    </source>
</evidence>
<keyword evidence="14" id="KW-1185">Reference proteome</keyword>
<accession>A0ABQ7SC97</accession>
<reference evidence="13 14" key="1">
    <citation type="submission" date="2020-10" db="EMBL/GenBank/DDBJ databases">
        <authorList>
            <person name="Klimov P.B."/>
            <person name="Dyachkov S.M."/>
            <person name="Chetverikov P.E."/>
        </authorList>
    </citation>
    <scope>NUCLEOTIDE SEQUENCE [LARGE SCALE GENOMIC DNA]</scope>
    <source>
        <strain evidence="13">BMOC 18-1129-001#AD2665</strain>
        <tissue evidence="13">Entire mites</tissue>
    </source>
</reference>
<dbReference type="InterPro" id="IPR001930">
    <property type="entry name" value="Peptidase_M1"/>
</dbReference>
<dbReference type="Pfam" id="PF17900">
    <property type="entry name" value="Peptidase_M1_N"/>
    <property type="match status" value="1"/>
</dbReference>
<dbReference type="Pfam" id="PF11838">
    <property type="entry name" value="ERAP1_C"/>
    <property type="match status" value="1"/>
</dbReference>
<feature type="compositionally biased region" description="Polar residues" evidence="9">
    <location>
        <begin position="605"/>
        <end position="628"/>
    </location>
</feature>
<keyword evidence="5" id="KW-0479">Metal-binding</keyword>
<feature type="region of interest" description="Disordered" evidence="9">
    <location>
        <begin position="584"/>
        <end position="630"/>
    </location>
</feature>
<dbReference type="SUPFAM" id="SSF55486">
    <property type="entry name" value="Metalloproteases ('zincins'), catalytic domain"/>
    <property type="match status" value="1"/>
</dbReference>
<dbReference type="Proteomes" id="UP000825002">
    <property type="component" value="Unassembled WGS sequence"/>
</dbReference>
<dbReference type="InterPro" id="IPR014782">
    <property type="entry name" value="Peptidase_M1_dom"/>
</dbReference>
<feature type="domain" description="ERAP1-like C-terminal" evidence="11">
    <location>
        <begin position="704"/>
        <end position="1027"/>
    </location>
</feature>
<dbReference type="SUPFAM" id="SSF63737">
    <property type="entry name" value="Leukotriene A4 hydrolase N-terminal domain"/>
    <property type="match status" value="1"/>
</dbReference>
<evidence type="ECO:0000256" key="7">
    <source>
        <dbReference type="ARBA" id="ARBA00022833"/>
    </source>
</evidence>
<dbReference type="PANTHER" id="PTHR11533:SF299">
    <property type="entry name" value="AMINOPEPTIDASE"/>
    <property type="match status" value="1"/>
</dbReference>
<evidence type="ECO:0000259" key="12">
    <source>
        <dbReference type="Pfam" id="PF17900"/>
    </source>
</evidence>
<evidence type="ECO:0000256" key="4">
    <source>
        <dbReference type="ARBA" id="ARBA00022670"/>
    </source>
</evidence>
<evidence type="ECO:0000313" key="14">
    <source>
        <dbReference type="Proteomes" id="UP000825002"/>
    </source>
</evidence>
<name>A0ABQ7SC97_9ACAR</name>
<dbReference type="InterPro" id="IPR034016">
    <property type="entry name" value="M1_APN-typ"/>
</dbReference>
<dbReference type="InterPro" id="IPR042097">
    <property type="entry name" value="Aminopeptidase_N-like_N_sf"/>
</dbReference>
<feature type="compositionally biased region" description="Basic and acidic residues" evidence="9">
    <location>
        <begin position="584"/>
        <end position="602"/>
    </location>
</feature>
<evidence type="ECO:0000256" key="3">
    <source>
        <dbReference type="ARBA" id="ARBA00010136"/>
    </source>
</evidence>
<gene>
    <name evidence="13" type="primary">NPEPPS</name>
    <name evidence="13" type="ORF">GZH46_00378</name>
</gene>
<dbReference type="CDD" id="cd09601">
    <property type="entry name" value="M1_APN-Q_like"/>
    <property type="match status" value="1"/>
</dbReference>
<keyword evidence="6" id="KW-0378">Hydrolase</keyword>
<dbReference type="GO" id="GO:0004177">
    <property type="term" value="F:aminopeptidase activity"/>
    <property type="evidence" value="ECO:0007669"/>
    <property type="project" value="UniProtKB-KW"/>
</dbReference>
<keyword evidence="8" id="KW-0482">Metalloprotease</keyword>
<comment type="caution">
    <text evidence="13">The sequence shown here is derived from an EMBL/GenBank/DDBJ whole genome shotgun (WGS) entry which is preliminary data.</text>
</comment>
<proteinExistence type="inferred from homology"/>
<evidence type="ECO:0000259" key="10">
    <source>
        <dbReference type="Pfam" id="PF01433"/>
    </source>
</evidence>
<feature type="domain" description="Aminopeptidase N-like N-terminal" evidence="12">
    <location>
        <begin position="98"/>
        <end position="301"/>
    </location>
</feature>
<dbReference type="InterPro" id="IPR027268">
    <property type="entry name" value="Peptidase_M4/M1_CTD_sf"/>
</dbReference>
<dbReference type="PRINTS" id="PR00756">
    <property type="entry name" value="ALADIPTASE"/>
</dbReference>
<protein>
    <submittedName>
        <fullName evidence="13">Puromycin-sensitive aminopeptidase</fullName>
    </submittedName>
</protein>
<dbReference type="Pfam" id="PF01433">
    <property type="entry name" value="Peptidase_M1"/>
    <property type="match status" value="1"/>
</dbReference>
<keyword evidence="4" id="KW-0645">Protease</keyword>
<evidence type="ECO:0000256" key="6">
    <source>
        <dbReference type="ARBA" id="ARBA00022801"/>
    </source>
</evidence>
<comment type="similarity">
    <text evidence="3">Belongs to the peptidase M1 family.</text>
</comment>
<comment type="cofactor">
    <cofactor evidence="1">
        <name>Zn(2+)</name>
        <dbReference type="ChEBI" id="CHEBI:29105"/>
    </cofactor>
</comment>
<dbReference type="PANTHER" id="PTHR11533">
    <property type="entry name" value="PROTEASE M1 ZINC METALLOPROTEASE"/>
    <property type="match status" value="1"/>
</dbReference>
<dbReference type="EMBL" id="JAIFTH010000038">
    <property type="protein sequence ID" value="KAG9511054.1"/>
    <property type="molecule type" value="Genomic_DNA"/>
</dbReference>
<dbReference type="Gene3D" id="1.25.50.20">
    <property type="match status" value="1"/>
</dbReference>
<evidence type="ECO:0000256" key="8">
    <source>
        <dbReference type="ARBA" id="ARBA00023049"/>
    </source>
</evidence>
<evidence type="ECO:0000256" key="2">
    <source>
        <dbReference type="ARBA" id="ARBA00004609"/>
    </source>
</evidence>